<evidence type="ECO:0000256" key="3">
    <source>
        <dbReference type="SAM" id="MobiDB-lite"/>
    </source>
</evidence>
<keyword evidence="6" id="KW-1185">Reference proteome</keyword>
<dbReference type="Proteomes" id="UP001353858">
    <property type="component" value="Unassembled WGS sequence"/>
</dbReference>
<feature type="coiled-coil region" evidence="2">
    <location>
        <begin position="289"/>
        <end position="337"/>
    </location>
</feature>
<dbReference type="SUPFAM" id="SSF50729">
    <property type="entry name" value="PH domain-like"/>
    <property type="match status" value="1"/>
</dbReference>
<dbReference type="PANTHER" id="PTHR11232:SF17">
    <property type="entry name" value="CAPON-LIKE PROTEIN"/>
    <property type="match status" value="1"/>
</dbReference>
<dbReference type="Gene3D" id="2.30.29.30">
    <property type="entry name" value="Pleckstrin-homology domain (PH domain)/Phosphotyrosine-binding domain (PTB)"/>
    <property type="match status" value="1"/>
</dbReference>
<dbReference type="AlphaFoldDB" id="A0AAN7PU14"/>
<comment type="caution">
    <text evidence="5">The sequence shown here is derived from an EMBL/GenBank/DDBJ whole genome shotgun (WGS) entry which is preliminary data.</text>
</comment>
<dbReference type="FunFam" id="2.30.29.30:FF:000124">
    <property type="entry name" value="carboxyl-terminal PDZ ligand of neuronal nitric oxide synthase protein-like"/>
    <property type="match status" value="1"/>
</dbReference>
<dbReference type="PANTHER" id="PTHR11232">
    <property type="entry name" value="PHOSPHOTYROSINE INTERACTION DOMAIN-CONTAINING FAMILY MEMBER"/>
    <property type="match status" value="1"/>
</dbReference>
<proteinExistence type="predicted"/>
<keyword evidence="1 2" id="KW-0175">Coiled coil</keyword>
<accession>A0AAN7PU14</accession>
<name>A0AAN7PU14_9COLE</name>
<dbReference type="InterPro" id="IPR006020">
    <property type="entry name" value="PTB/PI_dom"/>
</dbReference>
<gene>
    <name evidence="5" type="ORF">RN001_009710</name>
</gene>
<dbReference type="CDD" id="cd01270">
    <property type="entry name" value="PTB_CAPON-like"/>
    <property type="match status" value="1"/>
</dbReference>
<evidence type="ECO:0000256" key="2">
    <source>
        <dbReference type="SAM" id="Coils"/>
    </source>
</evidence>
<feature type="region of interest" description="Disordered" evidence="3">
    <location>
        <begin position="199"/>
        <end position="220"/>
    </location>
</feature>
<evidence type="ECO:0000313" key="5">
    <source>
        <dbReference type="EMBL" id="KAK4877204.1"/>
    </source>
</evidence>
<dbReference type="InterPro" id="IPR011993">
    <property type="entry name" value="PH-like_dom_sf"/>
</dbReference>
<protein>
    <recommendedName>
        <fullName evidence="4">PID domain-containing protein</fullName>
    </recommendedName>
</protein>
<feature type="domain" description="PID" evidence="4">
    <location>
        <begin position="30"/>
        <end position="172"/>
    </location>
</feature>
<reference evidence="6" key="1">
    <citation type="submission" date="2023-01" db="EMBL/GenBank/DDBJ databases">
        <title>Key to firefly adult light organ development and bioluminescence: homeobox transcription factors regulate luciferase expression and transportation to peroxisome.</title>
        <authorList>
            <person name="Fu X."/>
        </authorList>
    </citation>
    <scope>NUCLEOTIDE SEQUENCE [LARGE SCALE GENOMIC DNA]</scope>
</reference>
<organism evidence="5 6">
    <name type="scientific">Aquatica leii</name>
    <dbReference type="NCBI Taxonomy" id="1421715"/>
    <lineage>
        <taxon>Eukaryota</taxon>
        <taxon>Metazoa</taxon>
        <taxon>Ecdysozoa</taxon>
        <taxon>Arthropoda</taxon>
        <taxon>Hexapoda</taxon>
        <taxon>Insecta</taxon>
        <taxon>Pterygota</taxon>
        <taxon>Neoptera</taxon>
        <taxon>Endopterygota</taxon>
        <taxon>Coleoptera</taxon>
        <taxon>Polyphaga</taxon>
        <taxon>Elateriformia</taxon>
        <taxon>Elateroidea</taxon>
        <taxon>Lampyridae</taxon>
        <taxon>Luciolinae</taxon>
        <taxon>Aquatica</taxon>
    </lineage>
</organism>
<evidence type="ECO:0000313" key="6">
    <source>
        <dbReference type="Proteomes" id="UP001353858"/>
    </source>
</evidence>
<dbReference type="InterPro" id="IPR051133">
    <property type="entry name" value="Adapter_Engulfment-Domain"/>
</dbReference>
<dbReference type="Pfam" id="PF00640">
    <property type="entry name" value="PID"/>
    <property type="match status" value="1"/>
</dbReference>
<dbReference type="PROSITE" id="PS01179">
    <property type="entry name" value="PID"/>
    <property type="match status" value="1"/>
</dbReference>
<sequence>MPSKKQYDLVQNDDYDTRIPLHPDEAFHHGITFNAKYIGMLDVPRPTSRVEIVAAMRRIRYEFKAKGVKKKKVTIEVSVDGVKVTLRKKKKRKQWLDDGRPVLLSHPIYRIFYVSHDSQDLKIFSYIARDGNSNVFKCAVFKSNKKSQAMRVVRTVGQAFEVCHKLSINAPEPDPADQDEQDTLTQDLVSDHVSDIVSDKPKKDLISETTSDRNSLPAEENALLDDLSTENLKISKSTLQPEKISPPPQTMKKQLIGETFTSPLSEALLTGGSGSGSMGTTTVFSSGSALSAQHEIQLMKEQLEQQNQHTQAAVAQLQLVREQLAAEQSARMEAQARTHQLLVHNKELLDHIAALVAHLQGGEKTSTQSHTGPHVAMPQMSSTAKVERWFELIDSLPISRPESGFVSYQEQDNEDDEERAIIEGTRSLLSKLSARKQRKLLGLKLGKVTTF</sequence>
<dbReference type="EMBL" id="JARPUR010000004">
    <property type="protein sequence ID" value="KAK4877204.1"/>
    <property type="molecule type" value="Genomic_DNA"/>
</dbReference>
<dbReference type="GO" id="GO:0050998">
    <property type="term" value="F:nitric-oxide synthase binding"/>
    <property type="evidence" value="ECO:0007669"/>
    <property type="project" value="TreeGrafter"/>
</dbReference>
<evidence type="ECO:0000259" key="4">
    <source>
        <dbReference type="PROSITE" id="PS01179"/>
    </source>
</evidence>
<evidence type="ECO:0000256" key="1">
    <source>
        <dbReference type="ARBA" id="ARBA00023054"/>
    </source>
</evidence>
<dbReference type="SMART" id="SM00462">
    <property type="entry name" value="PTB"/>
    <property type="match status" value="1"/>
</dbReference>